<protein>
    <submittedName>
        <fullName evidence="1">Uncharacterized protein</fullName>
    </submittedName>
</protein>
<evidence type="ECO:0000313" key="1">
    <source>
        <dbReference type="EMBL" id="OGE27238.1"/>
    </source>
</evidence>
<name>A0A1F5JFB1_9BACT</name>
<sequence>MGPMANLEKGPVRITRRESFPIIFGGSLAAFISLACGLRNQEPQNTTPTVAAVKPFQEPLDTQIVENVRREILNFSNYPRNLREKMVNFWSQGVGSVAYSKNNQSYLLSFRPATPDPQLQDLARTTISLERRSLSTGGSALEFLINGSYSPDVEKGLPEQITNRLKAMNFEHEGIASIAFVNGFISVGQDLGLDFRFPSEAQPQEANQLSKLREYIPTIRYDAEAVAEINDYILTFPLLDKDPQGQILFVKHPSSQKPLPIVSGNVFLEGGLTFIVDQTIGASLTGIDSFDQLTQKYSVLDSIPGSTEYLKQIQQQFKDKP</sequence>
<dbReference type="EMBL" id="MFCP01000042">
    <property type="protein sequence ID" value="OGE27238.1"/>
    <property type="molecule type" value="Genomic_DNA"/>
</dbReference>
<comment type="caution">
    <text evidence="1">The sequence shown here is derived from an EMBL/GenBank/DDBJ whole genome shotgun (WGS) entry which is preliminary data.</text>
</comment>
<accession>A0A1F5JFB1</accession>
<evidence type="ECO:0000313" key="2">
    <source>
        <dbReference type="Proteomes" id="UP000177555"/>
    </source>
</evidence>
<proteinExistence type="predicted"/>
<dbReference type="AlphaFoldDB" id="A0A1F5JFB1"/>
<reference evidence="1 2" key="1">
    <citation type="journal article" date="2016" name="Nat. Commun.">
        <title>Thousands of microbial genomes shed light on interconnected biogeochemical processes in an aquifer system.</title>
        <authorList>
            <person name="Anantharaman K."/>
            <person name="Brown C.T."/>
            <person name="Hug L.A."/>
            <person name="Sharon I."/>
            <person name="Castelle C.J."/>
            <person name="Probst A.J."/>
            <person name="Thomas B.C."/>
            <person name="Singh A."/>
            <person name="Wilkins M.J."/>
            <person name="Karaoz U."/>
            <person name="Brodie E.L."/>
            <person name="Williams K.H."/>
            <person name="Hubbard S.S."/>
            <person name="Banfield J.F."/>
        </authorList>
    </citation>
    <scope>NUCLEOTIDE SEQUENCE [LARGE SCALE GENOMIC DNA]</scope>
</reference>
<gene>
    <name evidence="1" type="ORF">A2867_05120</name>
</gene>
<dbReference type="Proteomes" id="UP000177555">
    <property type="component" value="Unassembled WGS sequence"/>
</dbReference>
<organism evidence="1 2">
    <name type="scientific">Candidatus Daviesbacteria bacterium RIFCSPHIGHO2_01_FULL_40_11</name>
    <dbReference type="NCBI Taxonomy" id="1797762"/>
    <lineage>
        <taxon>Bacteria</taxon>
        <taxon>Candidatus Daviesiibacteriota</taxon>
    </lineage>
</organism>